<evidence type="ECO:0000313" key="2">
    <source>
        <dbReference type="Proteomes" id="UP001060215"/>
    </source>
</evidence>
<evidence type="ECO:0000313" key="1">
    <source>
        <dbReference type="EMBL" id="KAI8007085.1"/>
    </source>
</evidence>
<protein>
    <submittedName>
        <fullName evidence="1">Uncharacterized protein</fullName>
    </submittedName>
</protein>
<dbReference type="EMBL" id="CM045764">
    <property type="protein sequence ID" value="KAI8007085.1"/>
    <property type="molecule type" value="Genomic_DNA"/>
</dbReference>
<accession>A0ACC0H1U2</accession>
<keyword evidence="2" id="KW-1185">Reference proteome</keyword>
<comment type="caution">
    <text evidence="1">The sequence shown here is derived from an EMBL/GenBank/DDBJ whole genome shotgun (WGS) entry which is preliminary data.</text>
</comment>
<reference evidence="1 2" key="1">
    <citation type="journal article" date="2022" name="Plant J.">
        <title>Chromosome-level genome of Camellia lanceoleosa provides a valuable resource for understanding genome evolution and self-incompatibility.</title>
        <authorList>
            <person name="Gong W."/>
            <person name="Xiao S."/>
            <person name="Wang L."/>
            <person name="Liao Z."/>
            <person name="Chang Y."/>
            <person name="Mo W."/>
            <person name="Hu G."/>
            <person name="Li W."/>
            <person name="Zhao G."/>
            <person name="Zhu H."/>
            <person name="Hu X."/>
            <person name="Ji K."/>
            <person name="Xiang X."/>
            <person name="Song Q."/>
            <person name="Yuan D."/>
            <person name="Jin S."/>
            <person name="Zhang L."/>
        </authorList>
    </citation>
    <scope>NUCLEOTIDE SEQUENCE [LARGE SCALE GENOMIC DNA]</scope>
    <source>
        <strain evidence="1">SQ_2022a</strain>
    </source>
</reference>
<sequence>MSILKLYSREKKSCLRPYFRLAQASSLSCLNRGCSREKKSCLRLRLCLAQASSAVPLFHRPTYSSEGQCQSQPQHSVRRELYPCVVGMENSLCVPGHMVNAIGGTSLIPASVDIMRRQSFINAPTQIYGVGTSLTPSDCIGGTPGFTRTQQSMTATHQIYGAVPSSFVDFNVQMNHNDRGSSFR</sequence>
<gene>
    <name evidence="1" type="ORF">LOK49_LG07G03088</name>
</gene>
<name>A0ACC0H1U2_9ERIC</name>
<proteinExistence type="predicted"/>
<organism evidence="1 2">
    <name type="scientific">Camellia lanceoleosa</name>
    <dbReference type="NCBI Taxonomy" id="1840588"/>
    <lineage>
        <taxon>Eukaryota</taxon>
        <taxon>Viridiplantae</taxon>
        <taxon>Streptophyta</taxon>
        <taxon>Embryophyta</taxon>
        <taxon>Tracheophyta</taxon>
        <taxon>Spermatophyta</taxon>
        <taxon>Magnoliopsida</taxon>
        <taxon>eudicotyledons</taxon>
        <taxon>Gunneridae</taxon>
        <taxon>Pentapetalae</taxon>
        <taxon>asterids</taxon>
        <taxon>Ericales</taxon>
        <taxon>Theaceae</taxon>
        <taxon>Camellia</taxon>
    </lineage>
</organism>
<dbReference type="Proteomes" id="UP001060215">
    <property type="component" value="Chromosome 7"/>
</dbReference>